<feature type="compositionally biased region" description="Acidic residues" evidence="1">
    <location>
        <begin position="736"/>
        <end position="745"/>
    </location>
</feature>
<evidence type="ECO:0000313" key="2">
    <source>
        <dbReference type="EMBL" id="QJA75533.1"/>
    </source>
</evidence>
<sequence>MATSYTSAGKMSFPFQKRRRSQKTESYYKECVDAADTIVGFDVDNGLRASMAEKLSNVNLINNIVDPAEVSAVINPYKIEAKFDNTYKNYPLLNSYMAVLLGEEREARFNPLITMSNPDLVNTKLEEITALINKSILEKVVSGKFSEEETAQAIQGQAKWMKFNYRDRRELMASQLIYYGYSSQNMKELFSKCFEDLLVSGEEIAVCEIAGGEPIIRKGNPLNIFTIRSGNTYRIEDSDLIIELGYVPIGQIIDEYHEELKDSQIKKLEDGYAYNNSASGRLFNRSLINVPIDLTSWINQQGGIGAVVSASTRAASFFGGSFDAYGNVRKLRVLWKGMKKVGILKFYDEEGDIQKTYVDEDYPLNDIEAENVEWIWLGEWNEATKLGDDIYVKMGPRPVQFRSMDNPSKCNPGIVGNIFNTNDSKSLSFVSLGKSYQLMYNFFMHKLWEELKTYKGKVARISTSMIPSQFTMDQFLFYIDQMKIVFEDEFNEGKKGAALGKLAGTMNRGSGSIEIGDPGVIESLLGILTFLENRIQDIVGITPQRKGAIQSRETVGGVERSVKQSSLNTAKYFSIHDDFVNRAIEAYIETAKIAWKDQKFKRQFILSDGSQTILDFDSQQFTESEYGIYSTNSAVDKDMMNTLKSLVQPFMQNQGTLSMVIELYRTQDPAALQRKFEAFEEQIQQQIAKQQEAVLAQKEAEVAREEALKRYDIDKRSETAIEVALINQEGRQTTETETEPEDNSDEMALKRDALEEEKRGNRRKEGQKDRELEIKRKVANRPVTTKK</sequence>
<protein>
    <submittedName>
        <fullName evidence="2">Putative structural protein</fullName>
    </submittedName>
</protein>
<gene>
    <name evidence="2" type="ORF">MM415A01764_0002</name>
</gene>
<organism evidence="2">
    <name type="scientific">viral metagenome</name>
    <dbReference type="NCBI Taxonomy" id="1070528"/>
    <lineage>
        <taxon>unclassified sequences</taxon>
        <taxon>metagenomes</taxon>
        <taxon>organismal metagenomes</taxon>
    </lineage>
</organism>
<feature type="compositionally biased region" description="Basic and acidic residues" evidence="1">
    <location>
        <begin position="747"/>
        <end position="776"/>
    </location>
</feature>
<accession>A0A6M3JZQ4</accession>
<evidence type="ECO:0000256" key="1">
    <source>
        <dbReference type="SAM" id="MobiDB-lite"/>
    </source>
</evidence>
<name>A0A6M3JZQ4_9ZZZZ</name>
<dbReference type="AlphaFoldDB" id="A0A6M3JZQ4"/>
<feature type="region of interest" description="Disordered" evidence="1">
    <location>
        <begin position="726"/>
        <end position="787"/>
    </location>
</feature>
<proteinExistence type="predicted"/>
<dbReference type="EMBL" id="MT142169">
    <property type="protein sequence ID" value="QJA75533.1"/>
    <property type="molecule type" value="Genomic_DNA"/>
</dbReference>
<reference evidence="2" key="1">
    <citation type="submission" date="2020-03" db="EMBL/GenBank/DDBJ databases">
        <title>The deep terrestrial virosphere.</title>
        <authorList>
            <person name="Holmfeldt K."/>
            <person name="Nilsson E."/>
            <person name="Simone D."/>
            <person name="Lopez-Fernandez M."/>
            <person name="Wu X."/>
            <person name="de Brujin I."/>
            <person name="Lundin D."/>
            <person name="Andersson A."/>
            <person name="Bertilsson S."/>
            <person name="Dopson M."/>
        </authorList>
    </citation>
    <scope>NUCLEOTIDE SEQUENCE</scope>
    <source>
        <strain evidence="2">MM415A01764</strain>
    </source>
</reference>